<name>A0A1I4TUV4_9BURK</name>
<gene>
    <name evidence="3" type="ORF">SAMN02982985_05359</name>
</gene>
<evidence type="ECO:0000313" key="4">
    <source>
        <dbReference type="Proteomes" id="UP000199470"/>
    </source>
</evidence>
<feature type="domain" description="Phasin" evidence="2">
    <location>
        <begin position="6"/>
        <end position="104"/>
    </location>
</feature>
<dbReference type="Proteomes" id="UP000199470">
    <property type="component" value="Unassembled WGS sequence"/>
</dbReference>
<dbReference type="Pfam" id="PF09361">
    <property type="entry name" value="Phasin_2"/>
    <property type="match status" value="1"/>
</dbReference>
<protein>
    <submittedName>
        <fullName evidence="3">Phasin family protein</fullName>
    </submittedName>
</protein>
<dbReference type="InterPro" id="IPR018968">
    <property type="entry name" value="Phasin"/>
</dbReference>
<reference evidence="3 4" key="1">
    <citation type="submission" date="2016-10" db="EMBL/GenBank/DDBJ databases">
        <authorList>
            <person name="de Groot N.N."/>
        </authorList>
    </citation>
    <scope>NUCLEOTIDE SEQUENCE [LARGE SCALE GENOMIC DNA]</scope>
    <source>
        <strain evidence="3 4">ATCC 43154</strain>
    </source>
</reference>
<feature type="region of interest" description="Disordered" evidence="1">
    <location>
        <begin position="106"/>
        <end position="129"/>
    </location>
</feature>
<dbReference type="RefSeq" id="WP_093390752.1">
    <property type="nucleotide sequence ID" value="NZ_FOTW01000034.1"/>
</dbReference>
<evidence type="ECO:0000313" key="3">
    <source>
        <dbReference type="EMBL" id="SFM80484.1"/>
    </source>
</evidence>
<proteinExistence type="predicted"/>
<dbReference type="STRING" id="758825.SAMN02982985_05359"/>
<dbReference type="OrthoDB" id="8781945at2"/>
<accession>A0A1I4TUV4</accession>
<dbReference type="InterPro" id="IPR010127">
    <property type="entry name" value="Phasin_subfam-1"/>
</dbReference>
<dbReference type="NCBIfam" id="TIGR01841">
    <property type="entry name" value="phasin"/>
    <property type="match status" value="1"/>
</dbReference>
<keyword evidence="4" id="KW-1185">Reference proteome</keyword>
<evidence type="ECO:0000259" key="2">
    <source>
        <dbReference type="Pfam" id="PF09361"/>
    </source>
</evidence>
<sequence length="129" mass="13755">MFSGIEQFPTAGKAQVEAQYEFVTNLAQTGLEGIARLTALNMSLARAALDEYPAAARQRLSANSPQEWLTVAASQVGPQIERMLSYGRQAAEITVALQGELSRATQGAAQQQQAAMQDVQAKATATAKK</sequence>
<dbReference type="AlphaFoldDB" id="A0A1I4TUV4"/>
<dbReference type="EMBL" id="FOTW01000034">
    <property type="protein sequence ID" value="SFM80484.1"/>
    <property type="molecule type" value="Genomic_DNA"/>
</dbReference>
<evidence type="ECO:0000256" key="1">
    <source>
        <dbReference type="SAM" id="MobiDB-lite"/>
    </source>
</evidence>
<feature type="compositionally biased region" description="Low complexity" evidence="1">
    <location>
        <begin position="106"/>
        <end position="123"/>
    </location>
</feature>
<organism evidence="3 4">
    <name type="scientific">Rugamonas rubra</name>
    <dbReference type="NCBI Taxonomy" id="758825"/>
    <lineage>
        <taxon>Bacteria</taxon>
        <taxon>Pseudomonadati</taxon>
        <taxon>Pseudomonadota</taxon>
        <taxon>Betaproteobacteria</taxon>
        <taxon>Burkholderiales</taxon>
        <taxon>Oxalobacteraceae</taxon>
        <taxon>Telluria group</taxon>
        <taxon>Rugamonas</taxon>
    </lineage>
</organism>